<feature type="region of interest" description="Disordered" evidence="1">
    <location>
        <begin position="19"/>
        <end position="109"/>
    </location>
</feature>
<proteinExistence type="predicted"/>
<feature type="region of interest" description="Disordered" evidence="1">
    <location>
        <begin position="121"/>
        <end position="147"/>
    </location>
</feature>
<dbReference type="EMBL" id="MU155964">
    <property type="protein sequence ID" value="KAF9470499.1"/>
    <property type="molecule type" value="Genomic_DNA"/>
</dbReference>
<dbReference type="Proteomes" id="UP000807469">
    <property type="component" value="Unassembled WGS sequence"/>
</dbReference>
<sequence>MSRDMVLYKAITFRNGSVIKMSTPDSDPGVQDIEGSQSSQASQTPTRTLRALSRTPSLHQRSRTQSPLRQLSHTPPPPAESLSERRALSLTPSGALSRTPSLPHAVSRTPTPEIGIEQRVLSRTPSPPPTVSRALTKRAVSHTPTPENRIEERAISRTPTPENRIEERAISRTPTPENRIEEQSEDRYSPSIVEINPPTTARKPIDVKGKGRAREPSPIPSTSHFSANTSGAKDQSVKYGKKRPLGPDLYKEKLRDRRNFKATMELAQDERASGLKDTKNQSEIYRYVPPPRRGPIAIPQAEFAKLPIRSPRPPRLLRTLTDEMGWQFLVDGDRCARCVALGEKYCTVDRDDFKQLSSWALAVASGETHEPRPPASICQYCRSWKVPDECRFPIMDEYLGPGFTHNLLLDPTTKYPVIRVTPSHRAFQDTSAEVSSHQNNLFLSPHVATSISQHSDSADDERGNELEDACDEVVKILYKLADRFVLLGELMGSGKLNL</sequence>
<reference evidence="2" key="1">
    <citation type="submission" date="2020-11" db="EMBL/GenBank/DDBJ databases">
        <authorList>
            <consortium name="DOE Joint Genome Institute"/>
            <person name="Ahrendt S."/>
            <person name="Riley R."/>
            <person name="Andreopoulos W."/>
            <person name="Labutti K."/>
            <person name="Pangilinan J."/>
            <person name="Ruiz-Duenas F.J."/>
            <person name="Barrasa J.M."/>
            <person name="Sanchez-Garcia M."/>
            <person name="Camarero S."/>
            <person name="Miyauchi S."/>
            <person name="Serrano A."/>
            <person name="Linde D."/>
            <person name="Babiker R."/>
            <person name="Drula E."/>
            <person name="Ayuso-Fernandez I."/>
            <person name="Pacheco R."/>
            <person name="Padilla G."/>
            <person name="Ferreira P."/>
            <person name="Barriuso J."/>
            <person name="Kellner H."/>
            <person name="Castanera R."/>
            <person name="Alfaro M."/>
            <person name="Ramirez L."/>
            <person name="Pisabarro A.G."/>
            <person name="Kuo A."/>
            <person name="Tritt A."/>
            <person name="Lipzen A."/>
            <person name="He G."/>
            <person name="Yan M."/>
            <person name="Ng V."/>
            <person name="Cullen D."/>
            <person name="Martin F."/>
            <person name="Rosso M.-N."/>
            <person name="Henrissat B."/>
            <person name="Hibbett D."/>
            <person name="Martinez A.T."/>
            <person name="Grigoriev I.V."/>
        </authorList>
    </citation>
    <scope>NUCLEOTIDE SEQUENCE</scope>
    <source>
        <strain evidence="2">CIRM-BRFM 674</strain>
    </source>
</reference>
<name>A0A9P6CRX7_9AGAR</name>
<gene>
    <name evidence="2" type="ORF">BDN70DRAFT_939656</name>
</gene>
<feature type="compositionally biased region" description="Polar residues" evidence="1">
    <location>
        <begin position="90"/>
        <end position="100"/>
    </location>
</feature>
<comment type="caution">
    <text evidence="2">The sequence shown here is derived from an EMBL/GenBank/DDBJ whole genome shotgun (WGS) entry which is preliminary data.</text>
</comment>
<feature type="compositionally biased region" description="Basic and acidic residues" evidence="1">
    <location>
        <begin position="178"/>
        <end position="188"/>
    </location>
</feature>
<protein>
    <submittedName>
        <fullName evidence="2">Uncharacterized protein</fullName>
    </submittedName>
</protein>
<accession>A0A9P6CRX7</accession>
<organism evidence="2 3">
    <name type="scientific">Pholiota conissans</name>
    <dbReference type="NCBI Taxonomy" id="109636"/>
    <lineage>
        <taxon>Eukaryota</taxon>
        <taxon>Fungi</taxon>
        <taxon>Dikarya</taxon>
        <taxon>Basidiomycota</taxon>
        <taxon>Agaricomycotina</taxon>
        <taxon>Agaricomycetes</taxon>
        <taxon>Agaricomycetidae</taxon>
        <taxon>Agaricales</taxon>
        <taxon>Agaricineae</taxon>
        <taxon>Strophariaceae</taxon>
        <taxon>Pholiota</taxon>
    </lineage>
</organism>
<feature type="region of interest" description="Disordered" evidence="1">
    <location>
        <begin position="170"/>
        <end position="247"/>
    </location>
</feature>
<feature type="compositionally biased region" description="Polar residues" evidence="1">
    <location>
        <begin position="34"/>
        <end position="47"/>
    </location>
</feature>
<evidence type="ECO:0000313" key="3">
    <source>
        <dbReference type="Proteomes" id="UP000807469"/>
    </source>
</evidence>
<evidence type="ECO:0000313" key="2">
    <source>
        <dbReference type="EMBL" id="KAF9470499.1"/>
    </source>
</evidence>
<feature type="compositionally biased region" description="Polar residues" evidence="1">
    <location>
        <begin position="54"/>
        <end position="73"/>
    </location>
</feature>
<keyword evidence="3" id="KW-1185">Reference proteome</keyword>
<evidence type="ECO:0000256" key="1">
    <source>
        <dbReference type="SAM" id="MobiDB-lite"/>
    </source>
</evidence>
<feature type="compositionally biased region" description="Basic and acidic residues" evidence="1">
    <location>
        <begin position="203"/>
        <end position="215"/>
    </location>
</feature>
<dbReference type="AlphaFoldDB" id="A0A9P6CRX7"/>
<feature type="compositionally biased region" description="Polar residues" evidence="1">
    <location>
        <begin position="220"/>
        <end position="233"/>
    </location>
</feature>